<accession>A0ABD6APR2</accession>
<dbReference type="AlphaFoldDB" id="A0ABD6APR2"/>
<dbReference type="EMBL" id="JBHTBL010000011">
    <property type="protein sequence ID" value="MFC7325653.1"/>
    <property type="molecule type" value="Genomic_DNA"/>
</dbReference>
<evidence type="ECO:0000313" key="2">
    <source>
        <dbReference type="EMBL" id="MFC7325653.1"/>
    </source>
</evidence>
<keyword evidence="1" id="KW-0472">Membrane</keyword>
<keyword evidence="1" id="KW-1133">Transmembrane helix</keyword>
<dbReference type="InterPro" id="IPR045466">
    <property type="entry name" value="DUF6498"/>
</dbReference>
<feature type="transmembrane region" description="Helical" evidence="1">
    <location>
        <begin position="39"/>
        <end position="61"/>
    </location>
</feature>
<comment type="caution">
    <text evidence="2">The sequence shown here is derived from an EMBL/GenBank/DDBJ whole genome shotgun (WGS) entry which is preliminary data.</text>
</comment>
<dbReference type="Proteomes" id="UP001596545">
    <property type="component" value="Unassembled WGS sequence"/>
</dbReference>
<keyword evidence="3" id="KW-1185">Reference proteome</keyword>
<reference evidence="2 3" key="1">
    <citation type="journal article" date="2019" name="Int. J. Syst. Evol. Microbiol.">
        <title>The Global Catalogue of Microorganisms (GCM) 10K type strain sequencing project: providing services to taxonomists for standard genome sequencing and annotation.</title>
        <authorList>
            <consortium name="The Broad Institute Genomics Platform"/>
            <consortium name="The Broad Institute Genome Sequencing Center for Infectious Disease"/>
            <person name="Wu L."/>
            <person name="Ma J."/>
        </authorList>
    </citation>
    <scope>NUCLEOTIDE SEQUENCE [LARGE SCALE GENOMIC DNA]</scope>
    <source>
        <strain evidence="2 3">CGMCC 1.12554</strain>
    </source>
</reference>
<dbReference type="RefSeq" id="WP_256408376.1">
    <property type="nucleotide sequence ID" value="NZ_JANHDN010000002.1"/>
</dbReference>
<dbReference type="Pfam" id="PF20108">
    <property type="entry name" value="DUF6498"/>
    <property type="match status" value="1"/>
</dbReference>
<protein>
    <submittedName>
        <fullName evidence="2">DUF6498-containing protein</fullName>
    </submittedName>
</protein>
<feature type="transmembrane region" description="Helical" evidence="1">
    <location>
        <begin position="200"/>
        <end position="219"/>
    </location>
</feature>
<sequence>MRESFPPRTLLSNRNLLSVFVANGVPIVGLLAFDTSAVALLTFYWLELGMLAVWAIVRALFAGHRPDRGTGLDGLNDTLAAAVQVLSPDRRSEDANDESSSDDGGVMDERIVIPRTDVGIYVGTIPALLFIVPLLAAVWIGFGGLVAGPVIAASDPASTPAWVLTGAGVVFLSEGGRTVSEYFYHGEHRETSAWAAAKGIFWQGFALTGAGLLVVLLAYESAEGNADGVASAARGPLIFTAIACKLSIDLTSRYLDGRDEPLRELL</sequence>
<proteinExistence type="predicted"/>
<evidence type="ECO:0000313" key="3">
    <source>
        <dbReference type="Proteomes" id="UP001596545"/>
    </source>
</evidence>
<evidence type="ECO:0000256" key="1">
    <source>
        <dbReference type="SAM" id="Phobius"/>
    </source>
</evidence>
<gene>
    <name evidence="2" type="ORF">ACFQMF_13820</name>
</gene>
<feature type="transmembrane region" description="Helical" evidence="1">
    <location>
        <begin position="16"/>
        <end position="33"/>
    </location>
</feature>
<organism evidence="2 3">
    <name type="scientific">Halorubrum rutilum</name>
    <dbReference type="NCBI Taxonomy" id="1364933"/>
    <lineage>
        <taxon>Archaea</taxon>
        <taxon>Methanobacteriati</taxon>
        <taxon>Methanobacteriota</taxon>
        <taxon>Stenosarchaea group</taxon>
        <taxon>Halobacteria</taxon>
        <taxon>Halobacteriales</taxon>
        <taxon>Haloferacaceae</taxon>
        <taxon>Halorubrum</taxon>
    </lineage>
</organism>
<keyword evidence="1" id="KW-0812">Transmembrane</keyword>
<name>A0ABD6APR2_9EURY</name>
<feature type="transmembrane region" description="Helical" evidence="1">
    <location>
        <begin position="118"/>
        <end position="142"/>
    </location>
</feature>